<reference evidence="1 2" key="1">
    <citation type="submission" date="2020-01" db="EMBL/GenBank/DDBJ databases">
        <title>Genome analysis.</title>
        <authorList>
            <person name="Wu S."/>
            <person name="Wang G."/>
        </authorList>
    </citation>
    <scope>NUCLEOTIDE SEQUENCE [LARGE SCALE GENOMIC DNA]</scope>
    <source>
        <strain evidence="1 2">SYL130</strain>
    </source>
</reference>
<name>A0ABW9ZUK1_9BACT</name>
<dbReference type="EMBL" id="JAACJS010000012">
    <property type="protein sequence ID" value="NCI50160.1"/>
    <property type="molecule type" value="Genomic_DNA"/>
</dbReference>
<sequence length="102" mass="11394">MHVYENLVDALKDLKNRGFTTDFNIAFDNIQCQASGVCLSPSQFEIVEHYRFEGETNPSDSSVIYAVQSLDGSMKGTLISAYGVYSDAVSEQMIQKLYVHES</sequence>
<keyword evidence="2" id="KW-1185">Reference proteome</keyword>
<gene>
    <name evidence="1" type="ORF">GWC95_09515</name>
</gene>
<accession>A0ABW9ZUK1</accession>
<protein>
    <submittedName>
        <fullName evidence="1">Phosphoribosylpyrophosphate synthetase</fullName>
    </submittedName>
</protein>
<comment type="caution">
    <text evidence="1">The sequence shown here is derived from an EMBL/GenBank/DDBJ whole genome shotgun (WGS) entry which is preliminary data.</text>
</comment>
<dbReference type="Proteomes" id="UP000753802">
    <property type="component" value="Unassembled WGS sequence"/>
</dbReference>
<proteinExistence type="predicted"/>
<organism evidence="1 2">
    <name type="scientific">Sediminibacterium roseum</name>
    <dbReference type="NCBI Taxonomy" id="1978412"/>
    <lineage>
        <taxon>Bacteria</taxon>
        <taxon>Pseudomonadati</taxon>
        <taxon>Bacteroidota</taxon>
        <taxon>Chitinophagia</taxon>
        <taxon>Chitinophagales</taxon>
        <taxon>Chitinophagaceae</taxon>
        <taxon>Sediminibacterium</taxon>
    </lineage>
</organism>
<evidence type="ECO:0000313" key="2">
    <source>
        <dbReference type="Proteomes" id="UP000753802"/>
    </source>
</evidence>
<dbReference type="RefSeq" id="WP_161818468.1">
    <property type="nucleotide sequence ID" value="NZ_JAACJS010000012.1"/>
</dbReference>
<evidence type="ECO:0000313" key="1">
    <source>
        <dbReference type="EMBL" id="NCI50160.1"/>
    </source>
</evidence>